<evidence type="ECO:0000256" key="1">
    <source>
        <dbReference type="SAM" id="SignalP"/>
    </source>
</evidence>
<dbReference type="EMBL" id="CP031417">
    <property type="protein sequence ID" value="AXK83573.1"/>
    <property type="molecule type" value="Genomic_DNA"/>
</dbReference>
<evidence type="ECO:0000259" key="2">
    <source>
        <dbReference type="Pfam" id="PF00188"/>
    </source>
</evidence>
<dbReference type="Gene3D" id="3.40.33.10">
    <property type="entry name" value="CAP"/>
    <property type="match status" value="1"/>
</dbReference>
<dbReference type="OrthoDB" id="9811255at2"/>
<dbReference type="InterPro" id="IPR014044">
    <property type="entry name" value="CAP_dom"/>
</dbReference>
<feature type="chain" id="PRO_5016930297" evidence="1">
    <location>
        <begin position="24"/>
        <end position="134"/>
    </location>
</feature>
<name>A0A346A326_9HYPH</name>
<accession>A0A346A326</accession>
<keyword evidence="4" id="KW-1185">Reference proteome</keyword>
<gene>
    <name evidence="3" type="ORF">DW352_25435</name>
</gene>
<proteinExistence type="predicted"/>
<sequence>MSAFRPVALVAAALLTGSAAAQALDINTFRAQHKLPRLSVSSALAAAAHSHAHDLARRGRLDHDGFRARLGAIVSSAAAENVLVGCADSACAFRTWAQSSGHRRNMLMRNITHYGLASATAENGRKYWVLELGN</sequence>
<dbReference type="KEGG" id="ptaw:DW352_25435"/>
<dbReference type="PANTHER" id="PTHR31157:SF1">
    <property type="entry name" value="SCP DOMAIN-CONTAINING PROTEIN"/>
    <property type="match status" value="1"/>
</dbReference>
<dbReference type="Pfam" id="PF00188">
    <property type="entry name" value="CAP"/>
    <property type="match status" value="1"/>
</dbReference>
<dbReference type="RefSeq" id="WP_115693952.1">
    <property type="nucleotide sequence ID" value="NZ_CP031417.1"/>
</dbReference>
<dbReference type="SUPFAM" id="SSF55797">
    <property type="entry name" value="PR-1-like"/>
    <property type="match status" value="1"/>
</dbReference>
<dbReference type="InterPro" id="IPR035940">
    <property type="entry name" value="CAP_sf"/>
</dbReference>
<dbReference type="Proteomes" id="UP000254889">
    <property type="component" value="Chromosome"/>
</dbReference>
<dbReference type="CDD" id="cd05379">
    <property type="entry name" value="CAP_bacterial"/>
    <property type="match status" value="1"/>
</dbReference>
<organism evidence="3 4">
    <name type="scientific">Pseudolabrys taiwanensis</name>
    <dbReference type="NCBI Taxonomy" id="331696"/>
    <lineage>
        <taxon>Bacteria</taxon>
        <taxon>Pseudomonadati</taxon>
        <taxon>Pseudomonadota</taxon>
        <taxon>Alphaproteobacteria</taxon>
        <taxon>Hyphomicrobiales</taxon>
        <taxon>Xanthobacteraceae</taxon>
        <taxon>Pseudolabrys</taxon>
    </lineage>
</organism>
<protein>
    <submittedName>
        <fullName evidence="3">CAP domain-containing protein</fullName>
    </submittedName>
</protein>
<dbReference type="AlphaFoldDB" id="A0A346A326"/>
<keyword evidence="1" id="KW-0732">Signal</keyword>
<feature type="domain" description="SCP" evidence="2">
    <location>
        <begin position="26"/>
        <end position="130"/>
    </location>
</feature>
<feature type="signal peptide" evidence="1">
    <location>
        <begin position="1"/>
        <end position="23"/>
    </location>
</feature>
<evidence type="ECO:0000313" key="3">
    <source>
        <dbReference type="EMBL" id="AXK83573.1"/>
    </source>
</evidence>
<dbReference type="PANTHER" id="PTHR31157">
    <property type="entry name" value="SCP DOMAIN-CONTAINING PROTEIN"/>
    <property type="match status" value="1"/>
</dbReference>
<evidence type="ECO:0000313" key="4">
    <source>
        <dbReference type="Proteomes" id="UP000254889"/>
    </source>
</evidence>
<reference evidence="3 4" key="1">
    <citation type="submission" date="2018-07" db="EMBL/GenBank/DDBJ databases">
        <authorList>
            <person name="Quirk P.G."/>
            <person name="Krulwich T.A."/>
        </authorList>
    </citation>
    <scope>NUCLEOTIDE SEQUENCE [LARGE SCALE GENOMIC DNA]</scope>
    <source>
        <strain evidence="3 4">CC-BB4</strain>
    </source>
</reference>